<dbReference type="GO" id="GO:0070476">
    <property type="term" value="P:rRNA (guanine-N7)-methylation"/>
    <property type="evidence" value="ECO:0007669"/>
    <property type="project" value="TreeGrafter"/>
</dbReference>
<dbReference type="GO" id="GO:0046982">
    <property type="term" value="F:protein heterodimerization activity"/>
    <property type="evidence" value="ECO:0007669"/>
    <property type="project" value="InterPro"/>
</dbReference>
<evidence type="ECO:0000256" key="1">
    <source>
        <dbReference type="ARBA" id="ARBA00007980"/>
    </source>
</evidence>
<accession>A0A9P1IE01</accession>
<dbReference type="Pfam" id="PF03966">
    <property type="entry name" value="Trm112p"/>
    <property type="match status" value="1"/>
</dbReference>
<proteinExistence type="inferred from homology"/>
<dbReference type="InterPro" id="IPR039127">
    <property type="entry name" value="Trm112"/>
</dbReference>
<sequence>MKLLTHNFVSSRFLKDVKGGYPLKLSAQKIETKDVEFNEEFIKNIIPKCDFSALRSACESINEAANLPQTLPENWIENEELLKELHRLLFCIDIIEGELQCPDTARIFPIKQGIPNLLVEDEQK</sequence>
<dbReference type="PANTHER" id="PTHR12773">
    <property type="entry name" value="UPF0315 PROTEIN-RELATED"/>
    <property type="match status" value="1"/>
</dbReference>
<protein>
    <recommendedName>
        <fullName evidence="2">Multifunctional methyltransferase subunit TRM112-like protein</fullName>
    </recommendedName>
    <alternativeName>
        <fullName evidence="3">tRNA methyltransferase 112 homolog</fullName>
    </alternativeName>
</protein>
<dbReference type="Gene3D" id="2.20.25.10">
    <property type="match status" value="1"/>
</dbReference>
<dbReference type="AlphaFoldDB" id="A0A9P1IE01"/>
<dbReference type="Proteomes" id="UP001152747">
    <property type="component" value="Unassembled WGS sequence"/>
</dbReference>
<keyword evidence="5" id="KW-1185">Reference proteome</keyword>
<dbReference type="PANTHER" id="PTHR12773:SF0">
    <property type="entry name" value="MULTIFUNCTIONAL METHYLTRANSFERASE SUBUNIT TRM112-LIKE PROTEIN"/>
    <property type="match status" value="1"/>
</dbReference>
<name>A0A9P1IE01_9PELO</name>
<dbReference type="SUPFAM" id="SSF158997">
    <property type="entry name" value="Trm112p-like"/>
    <property type="match status" value="1"/>
</dbReference>
<evidence type="ECO:0000256" key="3">
    <source>
        <dbReference type="ARBA" id="ARBA00030516"/>
    </source>
</evidence>
<dbReference type="InterPro" id="IPR005651">
    <property type="entry name" value="Trm112-like"/>
</dbReference>
<dbReference type="EMBL" id="CANHGI010000002">
    <property type="protein sequence ID" value="CAI5443315.1"/>
    <property type="molecule type" value="Genomic_DNA"/>
</dbReference>
<evidence type="ECO:0000256" key="2">
    <source>
        <dbReference type="ARBA" id="ARBA00019989"/>
    </source>
</evidence>
<gene>
    <name evidence="4" type="ORF">CAMP_LOCUS5952</name>
</gene>
<evidence type="ECO:0000313" key="5">
    <source>
        <dbReference type="Proteomes" id="UP001152747"/>
    </source>
</evidence>
<dbReference type="CDD" id="cd21089">
    <property type="entry name" value="Trm112-like"/>
    <property type="match status" value="1"/>
</dbReference>
<dbReference type="GO" id="GO:0030488">
    <property type="term" value="P:tRNA methylation"/>
    <property type="evidence" value="ECO:0007669"/>
    <property type="project" value="TreeGrafter"/>
</dbReference>
<comment type="caution">
    <text evidence="4">The sequence shown here is derived from an EMBL/GenBank/DDBJ whole genome shotgun (WGS) entry which is preliminary data.</text>
</comment>
<evidence type="ECO:0000313" key="4">
    <source>
        <dbReference type="EMBL" id="CAI5443315.1"/>
    </source>
</evidence>
<organism evidence="4 5">
    <name type="scientific">Caenorhabditis angaria</name>
    <dbReference type="NCBI Taxonomy" id="860376"/>
    <lineage>
        <taxon>Eukaryota</taxon>
        <taxon>Metazoa</taxon>
        <taxon>Ecdysozoa</taxon>
        <taxon>Nematoda</taxon>
        <taxon>Chromadorea</taxon>
        <taxon>Rhabditida</taxon>
        <taxon>Rhabditina</taxon>
        <taxon>Rhabditomorpha</taxon>
        <taxon>Rhabditoidea</taxon>
        <taxon>Rhabditidae</taxon>
        <taxon>Peloderinae</taxon>
        <taxon>Caenorhabditis</taxon>
    </lineage>
</organism>
<comment type="similarity">
    <text evidence="1">Belongs to the TRM112 family.</text>
</comment>
<reference evidence="4" key="1">
    <citation type="submission" date="2022-11" db="EMBL/GenBank/DDBJ databases">
        <authorList>
            <person name="Kikuchi T."/>
        </authorList>
    </citation>
    <scope>NUCLEOTIDE SEQUENCE</scope>
    <source>
        <strain evidence="4">PS1010</strain>
    </source>
</reference>
<dbReference type="OrthoDB" id="2187549at2759"/>